<dbReference type="InterPro" id="IPR032675">
    <property type="entry name" value="LRR_dom_sf"/>
</dbReference>
<dbReference type="Gene3D" id="3.80.10.10">
    <property type="entry name" value="Ribonuclease Inhibitor"/>
    <property type="match status" value="1"/>
</dbReference>
<proteinExistence type="inferred from homology"/>
<feature type="compositionally biased region" description="Basic and acidic residues" evidence="4">
    <location>
        <begin position="458"/>
        <end position="468"/>
    </location>
</feature>
<feature type="compositionally biased region" description="Low complexity" evidence="4">
    <location>
        <begin position="416"/>
        <end position="450"/>
    </location>
</feature>
<reference evidence="5" key="2">
    <citation type="submission" date="2020-05" db="UniProtKB">
        <authorList>
            <consortium name="EnsemblMetazoa"/>
        </authorList>
    </citation>
    <scope>IDENTIFICATION</scope>
    <source>
        <strain evidence="5">ACHKN1017</strain>
    </source>
</reference>
<dbReference type="FunFam" id="3.80.10.10:FF:000131">
    <property type="entry name" value="acidic leucine-rich nuclear phosphoprotein 32-related protein-like"/>
    <property type="match status" value="1"/>
</dbReference>
<dbReference type="SUPFAM" id="SSF52058">
    <property type="entry name" value="L domain-like"/>
    <property type="match status" value="1"/>
</dbReference>
<evidence type="ECO:0000256" key="3">
    <source>
        <dbReference type="ARBA" id="ARBA00025777"/>
    </source>
</evidence>
<evidence type="ECO:0000313" key="6">
    <source>
        <dbReference type="Proteomes" id="UP000075881"/>
    </source>
</evidence>
<evidence type="ECO:0008006" key="7">
    <source>
        <dbReference type="Google" id="ProtNLM"/>
    </source>
</evidence>
<dbReference type="Proteomes" id="UP000075881">
    <property type="component" value="Unassembled WGS sequence"/>
</dbReference>
<evidence type="ECO:0000256" key="4">
    <source>
        <dbReference type="SAM" id="MobiDB-lite"/>
    </source>
</evidence>
<feature type="compositionally biased region" description="Acidic residues" evidence="4">
    <location>
        <begin position="385"/>
        <end position="415"/>
    </location>
</feature>
<evidence type="ECO:0000313" key="5">
    <source>
        <dbReference type="EnsemblMetazoa" id="ACHR005351-PA"/>
    </source>
</evidence>
<dbReference type="InterPro" id="IPR045081">
    <property type="entry name" value="AN32"/>
</dbReference>
<dbReference type="PANTHER" id="PTHR11375">
    <property type="entry name" value="ACIDIC LEUCINE-RICH NUCLEAR PHOSPHOPROTEIN 32"/>
    <property type="match status" value="1"/>
</dbReference>
<organism evidence="5 6">
    <name type="scientific">Anopheles christyi</name>
    <dbReference type="NCBI Taxonomy" id="43041"/>
    <lineage>
        <taxon>Eukaryota</taxon>
        <taxon>Metazoa</taxon>
        <taxon>Ecdysozoa</taxon>
        <taxon>Arthropoda</taxon>
        <taxon>Hexapoda</taxon>
        <taxon>Insecta</taxon>
        <taxon>Pterygota</taxon>
        <taxon>Neoptera</taxon>
        <taxon>Endopterygota</taxon>
        <taxon>Diptera</taxon>
        <taxon>Nematocera</taxon>
        <taxon>Culicoidea</taxon>
        <taxon>Culicidae</taxon>
        <taxon>Anophelinae</taxon>
        <taxon>Anopheles</taxon>
    </lineage>
</organism>
<dbReference type="PANTHER" id="PTHR11375:SF0">
    <property type="entry name" value="ACIDIC LEUCINE-RICH NUCLEAR PHOSPHOPROTEIN 32 FAMILY MEMBER A"/>
    <property type="match status" value="1"/>
</dbReference>
<keyword evidence="1" id="KW-0433">Leucine-rich repeat</keyword>
<feature type="compositionally biased region" description="Polar residues" evidence="4">
    <location>
        <begin position="202"/>
        <end position="218"/>
    </location>
</feature>
<dbReference type="STRING" id="43041.A0A182K3L6"/>
<feature type="compositionally biased region" description="Polar residues" evidence="4">
    <location>
        <begin position="179"/>
        <end position="192"/>
    </location>
</feature>
<feature type="region of interest" description="Disordered" evidence="4">
    <location>
        <begin position="136"/>
        <end position="155"/>
    </location>
</feature>
<dbReference type="AlphaFoldDB" id="A0A182K3L6"/>
<dbReference type="PROSITE" id="PS51450">
    <property type="entry name" value="LRR"/>
    <property type="match status" value="3"/>
</dbReference>
<keyword evidence="6" id="KW-1185">Reference proteome</keyword>
<evidence type="ECO:0000256" key="2">
    <source>
        <dbReference type="ARBA" id="ARBA00022737"/>
    </source>
</evidence>
<dbReference type="GO" id="GO:0042393">
    <property type="term" value="F:histone binding"/>
    <property type="evidence" value="ECO:0007669"/>
    <property type="project" value="TreeGrafter"/>
</dbReference>
<protein>
    <recommendedName>
        <fullName evidence="7">U2A'/phosphoprotein 32 family A C-terminal domain-containing protein</fullName>
    </recommendedName>
</protein>
<dbReference type="GO" id="GO:0005634">
    <property type="term" value="C:nucleus"/>
    <property type="evidence" value="ECO:0007669"/>
    <property type="project" value="TreeGrafter"/>
</dbReference>
<feature type="region of interest" description="Disordered" evidence="4">
    <location>
        <begin position="363"/>
        <end position="481"/>
    </location>
</feature>
<accession>A0A182K3L6</accession>
<comment type="similarity">
    <text evidence="3">Belongs to the ANP32 family.</text>
</comment>
<dbReference type="VEuPathDB" id="VectorBase:ACHR005351"/>
<dbReference type="EnsemblMetazoa" id="ACHR005351-RA">
    <property type="protein sequence ID" value="ACHR005351-PA"/>
    <property type="gene ID" value="ACHR005351"/>
</dbReference>
<feature type="region of interest" description="Disordered" evidence="4">
    <location>
        <begin position="175"/>
        <end position="222"/>
    </location>
</feature>
<dbReference type="SMART" id="SM00365">
    <property type="entry name" value="LRR_SD22"/>
    <property type="match status" value="3"/>
</dbReference>
<evidence type="ECO:0000256" key="1">
    <source>
        <dbReference type="ARBA" id="ARBA00022614"/>
    </source>
</evidence>
<reference evidence="6" key="1">
    <citation type="submission" date="2013-03" db="EMBL/GenBank/DDBJ databases">
        <title>The Genome Sequence of Anopheles christyi ACHKN1017.</title>
        <authorList>
            <consortium name="The Broad Institute Genomics Platform"/>
            <person name="Neafsey D.E."/>
            <person name="Besansky N."/>
            <person name="Walker B."/>
            <person name="Young S.K."/>
            <person name="Zeng Q."/>
            <person name="Gargeya S."/>
            <person name="Fitzgerald M."/>
            <person name="Haas B."/>
            <person name="Abouelleil A."/>
            <person name="Allen A.W."/>
            <person name="Alvarado L."/>
            <person name="Arachchi H.M."/>
            <person name="Berlin A.M."/>
            <person name="Chapman S.B."/>
            <person name="Gainer-Dewar J."/>
            <person name="Goldberg J."/>
            <person name="Griggs A."/>
            <person name="Gujja S."/>
            <person name="Hansen M."/>
            <person name="Howarth C."/>
            <person name="Imamovic A."/>
            <person name="Ireland A."/>
            <person name="Larimer J."/>
            <person name="McCowan C."/>
            <person name="Murphy C."/>
            <person name="Pearson M."/>
            <person name="Poon T.W."/>
            <person name="Priest M."/>
            <person name="Roberts A."/>
            <person name="Saif S."/>
            <person name="Shea T."/>
            <person name="Sisk P."/>
            <person name="Sykes S."/>
            <person name="Wortman J."/>
            <person name="Nusbaum C."/>
            <person name="Birren B."/>
        </authorList>
    </citation>
    <scope>NUCLEOTIDE SEQUENCE [LARGE SCALE GENOMIC DNA]</scope>
    <source>
        <strain evidence="6">ACHKN1017</strain>
    </source>
</reference>
<sequence>ITELILDNCRSTYIDGLTDSFTALETLSLINVGLVSLKNFPKLSNLRKLELSDNRISNGLSHLTGSPKLTHLNLSGNRIKDFDELRPLKDLENLEVLDLFNNQVTLIENYREKLFQLIPSLNYLDGFDKEYVEAPSDEEDMADDDDGNPQQPSQFSINGIEIDLDELEQFEARIRQKRSNNQSDTKATNDNGSGVHEEHPKCTNSLPDANCSSSTAQEESTKDDLDLLYEEIQHKQALARVNEEEQGRKRMASFLSVLLMFTSLLAFVNQVCYTGENQLLDEPGELVDDMEDEENNDEPESINVYNSFLSLPFISMGATTEEEEPEDSCEDSDEEEVSLAYLYNDNLEEDQEDWKSVESDYNNADEEFDSEDEEEEEGGAAGGDNDGEDGGDSDGEGEDEEGEDEEDGEDEDGVEGSEAATSTAAAEAAGGAEAKSTATEAAATSSTTEEVTNASDEAVAKEGEPEARGKKRKFQGTDSDG</sequence>
<dbReference type="InterPro" id="IPR001611">
    <property type="entry name" value="Leu-rich_rpt"/>
</dbReference>
<feature type="compositionally biased region" description="Acidic residues" evidence="4">
    <location>
        <begin position="363"/>
        <end position="378"/>
    </location>
</feature>
<keyword evidence="2" id="KW-0677">Repeat</keyword>
<feature type="compositionally biased region" description="Acidic residues" evidence="4">
    <location>
        <begin position="136"/>
        <end position="147"/>
    </location>
</feature>
<dbReference type="Pfam" id="PF14580">
    <property type="entry name" value="LRR_9"/>
    <property type="match status" value="1"/>
</dbReference>
<name>A0A182K3L6_9DIPT</name>